<dbReference type="InterPro" id="IPR038492">
    <property type="entry name" value="GBBH-like_N_sf"/>
</dbReference>
<feature type="domain" description="Gamma-butyrobetaine hydroxylase-like N-terminal" evidence="4">
    <location>
        <begin position="192"/>
        <end position="251"/>
    </location>
</feature>
<dbReference type="GO" id="GO:0046872">
    <property type="term" value="F:metal ion binding"/>
    <property type="evidence" value="ECO:0007669"/>
    <property type="project" value="UniProtKB-KW"/>
</dbReference>
<evidence type="ECO:0000313" key="6">
    <source>
        <dbReference type="Proteomes" id="UP000673552"/>
    </source>
</evidence>
<dbReference type="GeneID" id="92514749"/>
<dbReference type="Pfam" id="PF06155">
    <property type="entry name" value="GBBH-like_N"/>
    <property type="match status" value="1"/>
</dbReference>
<dbReference type="PANTHER" id="PTHR35303:SF5">
    <property type="entry name" value="OS02G0197800 PROTEIN"/>
    <property type="match status" value="1"/>
</dbReference>
<dbReference type="EMBL" id="JAFEUZ010000021">
    <property type="protein sequence ID" value="KAG5479479.1"/>
    <property type="molecule type" value="Genomic_DNA"/>
</dbReference>
<accession>A0A836KKZ4</accession>
<reference evidence="5 6" key="1">
    <citation type="submission" date="2021-03" db="EMBL/GenBank/DDBJ databases">
        <title>Leishmania (Mundinia) martiniquensis Genome sequencing and assembly.</title>
        <authorList>
            <person name="Almutairi H."/>
            <person name="Gatherer D."/>
        </authorList>
    </citation>
    <scope>NUCLEOTIDE SEQUENCE [LARGE SCALE GENOMIC DNA]</scope>
    <source>
        <strain evidence="5">LSCM1</strain>
    </source>
</reference>
<dbReference type="AlphaFoldDB" id="A0A836KKZ4"/>
<dbReference type="Proteomes" id="UP000673552">
    <property type="component" value="Chromosome 21"/>
</dbReference>
<evidence type="ECO:0000256" key="1">
    <source>
        <dbReference type="ARBA" id="ARBA00022723"/>
    </source>
</evidence>
<dbReference type="InterPro" id="IPR010376">
    <property type="entry name" value="GBBH-like_N"/>
</dbReference>
<name>A0A836KKZ4_9TRYP</name>
<evidence type="ECO:0000256" key="2">
    <source>
        <dbReference type="ARBA" id="ARBA00023004"/>
    </source>
</evidence>
<feature type="region of interest" description="Disordered" evidence="3">
    <location>
        <begin position="270"/>
        <end position="301"/>
    </location>
</feature>
<proteinExistence type="predicted"/>
<protein>
    <recommendedName>
        <fullName evidence="4">Gamma-butyrobetaine hydroxylase-like N-terminal domain-containing protein</fullName>
    </recommendedName>
</protein>
<keyword evidence="1" id="KW-0479">Metal-binding</keyword>
<keyword evidence="6" id="KW-1185">Reference proteome</keyword>
<dbReference type="Gene3D" id="3.30.2020.30">
    <property type="match status" value="1"/>
</dbReference>
<dbReference type="PANTHER" id="PTHR35303">
    <property type="entry name" value="OS02G0197800 PROTEIN"/>
    <property type="match status" value="1"/>
</dbReference>
<gene>
    <name evidence="5" type="ORF">LSCM1_04743</name>
</gene>
<evidence type="ECO:0000313" key="5">
    <source>
        <dbReference type="EMBL" id="KAG5479479.1"/>
    </source>
</evidence>
<evidence type="ECO:0000259" key="4">
    <source>
        <dbReference type="Pfam" id="PF06155"/>
    </source>
</evidence>
<evidence type="ECO:0000256" key="3">
    <source>
        <dbReference type="SAM" id="MobiDB-lite"/>
    </source>
</evidence>
<comment type="caution">
    <text evidence="5">The sequence shown here is derived from an EMBL/GenBank/DDBJ whole genome shotgun (WGS) entry which is preliminary data.</text>
</comment>
<dbReference type="RefSeq" id="XP_067179034.1">
    <property type="nucleotide sequence ID" value="XM_067322237.1"/>
</dbReference>
<sequence length="301" mass="33079">MSTSCLRCLRAACASATARRFLTASFVSKLGDSVASKVSQLTEKVWLADGKLVTERRRKLVPQRASNISLAERLAAQRNVRQRLVPTSVKIDKSRQYVEFTWPEEAVEAMRTLALDAGVRDESEPPDALSGQASSAAARSSWAESTASSQAAETFIASIDLARHGERMSAPSPAPQSRCSPSDIPLRTRALAEYLRAYTPSTDGTFSGSDIVIYGRRGITVTKVIPIGNYALRFVFSDDHSGGIYSYEYLYHLTGPPKYRLMRNYIAELRRRRKPRDPPKRAPSAKHAKAITGSAVSTPPQ</sequence>
<dbReference type="KEGG" id="lmat:92514749"/>
<organism evidence="5 6">
    <name type="scientific">Leishmania martiniquensis</name>
    <dbReference type="NCBI Taxonomy" id="1580590"/>
    <lineage>
        <taxon>Eukaryota</taxon>
        <taxon>Discoba</taxon>
        <taxon>Euglenozoa</taxon>
        <taxon>Kinetoplastea</taxon>
        <taxon>Metakinetoplastina</taxon>
        <taxon>Trypanosomatida</taxon>
        <taxon>Trypanosomatidae</taxon>
        <taxon>Leishmaniinae</taxon>
        <taxon>Leishmania</taxon>
    </lineage>
</organism>
<keyword evidence="2" id="KW-0408">Iron</keyword>
<dbReference type="OrthoDB" id="19707at2759"/>